<dbReference type="Pfam" id="PF04762">
    <property type="entry name" value="Beta-prop_ELP1_1st"/>
    <property type="match status" value="1"/>
</dbReference>
<dbReference type="EMBL" id="AVOT02008718">
    <property type="protein sequence ID" value="MBW0486572.1"/>
    <property type="molecule type" value="Genomic_DNA"/>
</dbReference>
<sequence length="86" mass="9332">MHPFGSQLLRAHYAATDWPEAPIDFARFGDDQPVNLGWGTKSTQFHGSLGKPAAQVSEAETLPFATIPPKSFSLNAYELSWKGNGA</sequence>
<proteinExistence type="predicted"/>
<accession>A0A9Q3CQ97</accession>
<gene>
    <name evidence="2" type="ORF">O181_026287</name>
</gene>
<dbReference type="OrthoDB" id="40048at2759"/>
<comment type="caution">
    <text evidence="2">The sequence shown here is derived from an EMBL/GenBank/DDBJ whole genome shotgun (WGS) entry which is preliminary data.</text>
</comment>
<organism evidence="2 3">
    <name type="scientific">Austropuccinia psidii MF-1</name>
    <dbReference type="NCBI Taxonomy" id="1389203"/>
    <lineage>
        <taxon>Eukaryota</taxon>
        <taxon>Fungi</taxon>
        <taxon>Dikarya</taxon>
        <taxon>Basidiomycota</taxon>
        <taxon>Pucciniomycotina</taxon>
        <taxon>Pucciniomycetes</taxon>
        <taxon>Pucciniales</taxon>
        <taxon>Sphaerophragmiaceae</taxon>
        <taxon>Austropuccinia</taxon>
    </lineage>
</organism>
<evidence type="ECO:0000313" key="3">
    <source>
        <dbReference type="Proteomes" id="UP000765509"/>
    </source>
</evidence>
<evidence type="ECO:0000259" key="1">
    <source>
        <dbReference type="Pfam" id="PF04762"/>
    </source>
</evidence>
<dbReference type="InterPro" id="IPR056164">
    <property type="entry name" value="Beta-prop_ELP1_1st"/>
</dbReference>
<protein>
    <recommendedName>
        <fullName evidence="1">ELP1 first N-terminal beta-propeller domain-containing protein</fullName>
    </recommendedName>
</protein>
<dbReference type="Proteomes" id="UP000765509">
    <property type="component" value="Unassembled WGS sequence"/>
</dbReference>
<keyword evidence="3" id="KW-1185">Reference proteome</keyword>
<reference evidence="2" key="1">
    <citation type="submission" date="2021-03" db="EMBL/GenBank/DDBJ databases">
        <title>Draft genome sequence of rust myrtle Austropuccinia psidii MF-1, a brazilian biotype.</title>
        <authorList>
            <person name="Quecine M.C."/>
            <person name="Pachon D.M.R."/>
            <person name="Bonatelli M.L."/>
            <person name="Correr F.H."/>
            <person name="Franceschini L.M."/>
            <person name="Leite T.F."/>
            <person name="Margarido G.R.A."/>
            <person name="Almeida C.A."/>
            <person name="Ferrarezi J.A."/>
            <person name="Labate C.A."/>
        </authorList>
    </citation>
    <scope>NUCLEOTIDE SEQUENCE</scope>
    <source>
        <strain evidence="2">MF-1</strain>
    </source>
</reference>
<evidence type="ECO:0000313" key="2">
    <source>
        <dbReference type="EMBL" id="MBW0486572.1"/>
    </source>
</evidence>
<feature type="domain" description="ELP1 first N-terminal beta-propeller" evidence="1">
    <location>
        <begin position="20"/>
        <end position="85"/>
    </location>
</feature>
<name>A0A9Q3CQ97_9BASI</name>
<dbReference type="AlphaFoldDB" id="A0A9Q3CQ97"/>